<feature type="transmembrane region" description="Helical" evidence="1">
    <location>
        <begin position="34"/>
        <end position="54"/>
    </location>
</feature>
<dbReference type="EMBL" id="MN739089">
    <property type="protein sequence ID" value="QHS87896.1"/>
    <property type="molecule type" value="Genomic_DNA"/>
</dbReference>
<protein>
    <submittedName>
        <fullName evidence="2">Uncharacterized protein</fullName>
    </submittedName>
</protein>
<keyword evidence="1" id="KW-0812">Transmembrane</keyword>
<evidence type="ECO:0000313" key="2">
    <source>
        <dbReference type="EMBL" id="QHS87896.1"/>
    </source>
</evidence>
<dbReference type="AlphaFoldDB" id="A0A6C0B738"/>
<sequence>MMNLWMLLYIAVLFFVLTPGILLSLPTGGSKSTVAAVHALVFAVIFYFTHKLVWNATKSVHFGHLEGFESKKNGWEFSDSNFNMPHFSVQQPYNLGH</sequence>
<keyword evidence="1" id="KW-1133">Transmembrane helix</keyword>
<name>A0A6C0B738_9ZZZZ</name>
<organism evidence="2">
    <name type="scientific">viral metagenome</name>
    <dbReference type="NCBI Taxonomy" id="1070528"/>
    <lineage>
        <taxon>unclassified sequences</taxon>
        <taxon>metagenomes</taxon>
        <taxon>organismal metagenomes</taxon>
    </lineage>
</organism>
<accession>A0A6C0B738</accession>
<evidence type="ECO:0000256" key="1">
    <source>
        <dbReference type="SAM" id="Phobius"/>
    </source>
</evidence>
<keyword evidence="1" id="KW-0472">Membrane</keyword>
<proteinExistence type="predicted"/>
<reference evidence="2" key="1">
    <citation type="journal article" date="2020" name="Nature">
        <title>Giant virus diversity and host interactions through global metagenomics.</title>
        <authorList>
            <person name="Schulz F."/>
            <person name="Roux S."/>
            <person name="Paez-Espino D."/>
            <person name="Jungbluth S."/>
            <person name="Walsh D.A."/>
            <person name="Denef V.J."/>
            <person name="McMahon K.D."/>
            <person name="Konstantinidis K.T."/>
            <person name="Eloe-Fadrosh E.A."/>
            <person name="Kyrpides N.C."/>
            <person name="Woyke T."/>
        </authorList>
    </citation>
    <scope>NUCLEOTIDE SEQUENCE</scope>
    <source>
        <strain evidence="2">GVMAG-M-3300010158-13</strain>
    </source>
</reference>